<evidence type="ECO:0000259" key="2">
    <source>
        <dbReference type="Pfam" id="PF01337"/>
    </source>
</evidence>
<sequence>MSVDVRTVEIDGTRIRDIPSLYAELDRALMSGVEWRLGQSLDALDDLLYGGYGEIQGGEPVILRWRGFAQSAAALGVEATRAWLRAKLERPGTFDEARIRADLEALEAGTGPTYIDIVLEIIASHPNIDLVRA</sequence>
<dbReference type="Proteomes" id="UP001410795">
    <property type="component" value="Unassembled WGS sequence"/>
</dbReference>
<organism evidence="3 4">
    <name type="scientific">Microbacterium marinilacus</name>
    <dbReference type="NCBI Taxonomy" id="415209"/>
    <lineage>
        <taxon>Bacteria</taxon>
        <taxon>Bacillati</taxon>
        <taxon>Actinomycetota</taxon>
        <taxon>Actinomycetes</taxon>
        <taxon>Micrococcales</taxon>
        <taxon>Microbacteriaceae</taxon>
        <taxon>Microbacterium</taxon>
    </lineage>
</organism>
<name>A0ABP7B8C9_9MICO</name>
<protein>
    <recommendedName>
        <fullName evidence="2">Barstar (barnase inhibitor) domain-containing protein</fullName>
    </recommendedName>
</protein>
<dbReference type="Gene3D" id="3.30.370.10">
    <property type="entry name" value="Barstar-like"/>
    <property type="match status" value="1"/>
</dbReference>
<comment type="similarity">
    <text evidence="1">Belongs to the barstar family.</text>
</comment>
<gene>
    <name evidence="3" type="ORF">GCM10022202_08590</name>
</gene>
<evidence type="ECO:0000256" key="1">
    <source>
        <dbReference type="ARBA" id="ARBA00006845"/>
    </source>
</evidence>
<dbReference type="Pfam" id="PF01337">
    <property type="entry name" value="Barstar"/>
    <property type="match status" value="1"/>
</dbReference>
<dbReference type="InterPro" id="IPR000468">
    <property type="entry name" value="Barstar"/>
</dbReference>
<dbReference type="SUPFAM" id="SSF52038">
    <property type="entry name" value="Barstar-related"/>
    <property type="match status" value="1"/>
</dbReference>
<dbReference type="InterPro" id="IPR035905">
    <property type="entry name" value="Barstar-like_sf"/>
</dbReference>
<evidence type="ECO:0000313" key="3">
    <source>
        <dbReference type="EMBL" id="GAA3651225.1"/>
    </source>
</evidence>
<reference evidence="4" key="1">
    <citation type="journal article" date="2019" name="Int. J. Syst. Evol. Microbiol.">
        <title>The Global Catalogue of Microorganisms (GCM) 10K type strain sequencing project: providing services to taxonomists for standard genome sequencing and annotation.</title>
        <authorList>
            <consortium name="The Broad Institute Genomics Platform"/>
            <consortium name="The Broad Institute Genome Sequencing Center for Infectious Disease"/>
            <person name="Wu L."/>
            <person name="Ma J."/>
        </authorList>
    </citation>
    <scope>NUCLEOTIDE SEQUENCE [LARGE SCALE GENOMIC DNA]</scope>
    <source>
        <strain evidence="4">JCM 16546</strain>
    </source>
</reference>
<dbReference type="RefSeq" id="WP_221855752.1">
    <property type="nucleotide sequence ID" value="NZ_BAAAYV010000005.1"/>
</dbReference>
<comment type="caution">
    <text evidence="3">The sequence shown here is derived from an EMBL/GenBank/DDBJ whole genome shotgun (WGS) entry which is preliminary data.</text>
</comment>
<feature type="domain" description="Barstar (barnase inhibitor)" evidence="2">
    <location>
        <begin position="6"/>
        <end position="79"/>
    </location>
</feature>
<evidence type="ECO:0000313" key="4">
    <source>
        <dbReference type="Proteomes" id="UP001410795"/>
    </source>
</evidence>
<dbReference type="EMBL" id="BAAAYV010000005">
    <property type="protein sequence ID" value="GAA3651225.1"/>
    <property type="molecule type" value="Genomic_DNA"/>
</dbReference>
<keyword evidence="4" id="KW-1185">Reference proteome</keyword>
<proteinExistence type="inferred from homology"/>
<accession>A0ABP7B8C9</accession>